<name>A0AAN7R0H0_TRANT</name>
<keyword evidence="1" id="KW-0812">Transmembrane</keyword>
<accession>A0AAN7R0H0</accession>
<keyword evidence="1" id="KW-0472">Membrane</keyword>
<protein>
    <submittedName>
        <fullName evidence="2">Uncharacterized protein</fullName>
    </submittedName>
</protein>
<keyword evidence="1" id="KW-1133">Transmembrane helix</keyword>
<comment type="caution">
    <text evidence="2">The sequence shown here is derived from an EMBL/GenBank/DDBJ whole genome shotgun (WGS) entry which is preliminary data.</text>
</comment>
<dbReference type="AlphaFoldDB" id="A0AAN7R0H0"/>
<evidence type="ECO:0000313" key="2">
    <source>
        <dbReference type="EMBL" id="KAK4783121.1"/>
    </source>
</evidence>
<evidence type="ECO:0000313" key="3">
    <source>
        <dbReference type="Proteomes" id="UP001346149"/>
    </source>
</evidence>
<dbReference type="PANTHER" id="PTHR34064">
    <property type="entry name" value="OS04G0672300 PROTEIN"/>
    <property type="match status" value="1"/>
</dbReference>
<dbReference type="EMBL" id="JAXQNO010000015">
    <property type="protein sequence ID" value="KAK4783121.1"/>
    <property type="molecule type" value="Genomic_DNA"/>
</dbReference>
<dbReference type="Proteomes" id="UP001346149">
    <property type="component" value="Unassembled WGS sequence"/>
</dbReference>
<sequence length="207" mass="22803">MLMETTENSQLVTASEEIAEMGTRKIISICDHVNWLNYSHDNSDSFVIDMNNFTGKEVPANPRIAFLQRNLSRKGAHGGGKEKSVPYLSVSHRQGKEHDSALHSLSPRAVDMTGRPAAGSAENVSSPKIHHQITITAANIAALSEKRYIRGNCFGWVPLSHSWTLDPKRILFIFATLSSLGTIMLIYFTLTIGRPSGGNDSGLIRRQ</sequence>
<organism evidence="2 3">
    <name type="scientific">Trapa natans</name>
    <name type="common">Water chestnut</name>
    <dbReference type="NCBI Taxonomy" id="22666"/>
    <lineage>
        <taxon>Eukaryota</taxon>
        <taxon>Viridiplantae</taxon>
        <taxon>Streptophyta</taxon>
        <taxon>Embryophyta</taxon>
        <taxon>Tracheophyta</taxon>
        <taxon>Spermatophyta</taxon>
        <taxon>Magnoliopsida</taxon>
        <taxon>eudicotyledons</taxon>
        <taxon>Gunneridae</taxon>
        <taxon>Pentapetalae</taxon>
        <taxon>rosids</taxon>
        <taxon>malvids</taxon>
        <taxon>Myrtales</taxon>
        <taxon>Lythraceae</taxon>
        <taxon>Trapa</taxon>
    </lineage>
</organism>
<proteinExistence type="predicted"/>
<keyword evidence="3" id="KW-1185">Reference proteome</keyword>
<evidence type="ECO:0000256" key="1">
    <source>
        <dbReference type="SAM" id="Phobius"/>
    </source>
</evidence>
<gene>
    <name evidence="2" type="ORF">SAY86_007495</name>
</gene>
<dbReference type="PANTHER" id="PTHR34064:SF4">
    <property type="entry name" value="PROTEIN, PUTATIVE-RELATED"/>
    <property type="match status" value="1"/>
</dbReference>
<feature type="transmembrane region" description="Helical" evidence="1">
    <location>
        <begin position="170"/>
        <end position="190"/>
    </location>
</feature>
<reference evidence="2 3" key="1">
    <citation type="journal article" date="2023" name="Hortic Res">
        <title>Pangenome of water caltrop reveals structural variations and asymmetric subgenome divergence after allopolyploidization.</title>
        <authorList>
            <person name="Zhang X."/>
            <person name="Chen Y."/>
            <person name="Wang L."/>
            <person name="Yuan Y."/>
            <person name="Fang M."/>
            <person name="Shi L."/>
            <person name="Lu R."/>
            <person name="Comes H.P."/>
            <person name="Ma Y."/>
            <person name="Chen Y."/>
            <person name="Huang G."/>
            <person name="Zhou Y."/>
            <person name="Zheng Z."/>
            <person name="Qiu Y."/>
        </authorList>
    </citation>
    <scope>NUCLEOTIDE SEQUENCE [LARGE SCALE GENOMIC DNA]</scope>
    <source>
        <strain evidence="2">F231</strain>
    </source>
</reference>